<reference evidence="2 3" key="1">
    <citation type="journal article" date="2015" name="Genome Announc.">
        <title>Expanding the biotechnology potential of lactobacilli through comparative genomics of 213 strains and associated genera.</title>
        <authorList>
            <person name="Sun Z."/>
            <person name="Harris H.M."/>
            <person name="McCann A."/>
            <person name="Guo C."/>
            <person name="Argimon S."/>
            <person name="Zhang W."/>
            <person name="Yang X."/>
            <person name="Jeffery I.B."/>
            <person name="Cooney J.C."/>
            <person name="Kagawa T.F."/>
            <person name="Liu W."/>
            <person name="Song Y."/>
            <person name="Salvetti E."/>
            <person name="Wrobel A."/>
            <person name="Rasinkangas P."/>
            <person name="Parkhill J."/>
            <person name="Rea M.C."/>
            <person name="O'Sullivan O."/>
            <person name="Ritari J."/>
            <person name="Douillard F.P."/>
            <person name="Paul Ross R."/>
            <person name="Yang R."/>
            <person name="Briner A.E."/>
            <person name="Felis G.E."/>
            <person name="de Vos W.M."/>
            <person name="Barrangou R."/>
            <person name="Klaenhammer T.R."/>
            <person name="Caufield P.W."/>
            <person name="Cui Y."/>
            <person name="Zhang H."/>
            <person name="O'Toole P.W."/>
        </authorList>
    </citation>
    <scope>NUCLEOTIDE SEQUENCE [LARGE SCALE GENOMIC DNA]</scope>
    <source>
        <strain evidence="2 3">DSM 16991</strain>
    </source>
</reference>
<feature type="transmembrane region" description="Helical" evidence="1">
    <location>
        <begin position="20"/>
        <end position="41"/>
    </location>
</feature>
<dbReference type="PROSITE" id="PS51257">
    <property type="entry name" value="PROKAR_LIPOPROTEIN"/>
    <property type="match status" value="1"/>
</dbReference>
<evidence type="ECO:0000313" key="2">
    <source>
        <dbReference type="EMBL" id="KRM25656.1"/>
    </source>
</evidence>
<dbReference type="eggNOG" id="ENOG502ZR8H">
    <property type="taxonomic scope" value="Bacteria"/>
</dbReference>
<protein>
    <recommendedName>
        <fullName evidence="4">DUF2975 domain-containing protein</fullName>
    </recommendedName>
</protein>
<dbReference type="InterPro" id="IPR021354">
    <property type="entry name" value="DUF2975"/>
</dbReference>
<accession>A0A0R1X6A2</accession>
<feature type="transmembrane region" description="Helical" evidence="1">
    <location>
        <begin position="131"/>
        <end position="154"/>
    </location>
</feature>
<feature type="transmembrane region" description="Helical" evidence="1">
    <location>
        <begin position="61"/>
        <end position="84"/>
    </location>
</feature>
<dbReference type="AlphaFoldDB" id="A0A0R1X6A2"/>
<organism evidence="2 3">
    <name type="scientific">Schleiferilactobacillus harbinensis DSM 16991</name>
    <dbReference type="NCBI Taxonomy" id="1122147"/>
    <lineage>
        <taxon>Bacteria</taxon>
        <taxon>Bacillati</taxon>
        <taxon>Bacillota</taxon>
        <taxon>Bacilli</taxon>
        <taxon>Lactobacillales</taxon>
        <taxon>Lactobacillaceae</taxon>
        <taxon>Schleiferilactobacillus</taxon>
    </lineage>
</organism>
<keyword evidence="1" id="KW-0812">Transmembrane</keyword>
<dbReference type="PATRIC" id="fig|1122147.4.peg.592"/>
<keyword evidence="1" id="KW-1133">Transmembrane helix</keyword>
<dbReference type="Pfam" id="PF11188">
    <property type="entry name" value="DUF2975"/>
    <property type="match status" value="1"/>
</dbReference>
<dbReference type="EMBL" id="AZFW01000103">
    <property type="protein sequence ID" value="KRM25656.1"/>
    <property type="molecule type" value="Genomic_DNA"/>
</dbReference>
<proteinExistence type="predicted"/>
<evidence type="ECO:0000313" key="3">
    <source>
        <dbReference type="Proteomes" id="UP000050949"/>
    </source>
</evidence>
<evidence type="ECO:0008006" key="4">
    <source>
        <dbReference type="Google" id="ProtNLM"/>
    </source>
</evidence>
<dbReference type="Proteomes" id="UP000050949">
    <property type="component" value="Unassembled WGS sequence"/>
</dbReference>
<sequence length="172" mass="19349">MRYNGFKRLRRLIILKLRSWFLQFCLAVACVLAVIFCLIVFPRMTGKLMDIYRHPVASWFFAAGWYGAALGFFVGADQASRLLVAANRHQAFTPRVVQLLRRFKWAMAGAAASLCLILPQFFVAADQEDAPGLFVIGCGIVAVPFVVAVFLAVLQRLWQTALTYKEENDLTV</sequence>
<feature type="transmembrane region" description="Helical" evidence="1">
    <location>
        <begin position="105"/>
        <end position="125"/>
    </location>
</feature>
<keyword evidence="1" id="KW-0472">Membrane</keyword>
<comment type="caution">
    <text evidence="2">The sequence shown here is derived from an EMBL/GenBank/DDBJ whole genome shotgun (WGS) entry which is preliminary data.</text>
</comment>
<name>A0A0R1X6A2_9LACO</name>
<gene>
    <name evidence="2" type="ORF">FC91_GL000571</name>
</gene>
<evidence type="ECO:0000256" key="1">
    <source>
        <dbReference type="SAM" id="Phobius"/>
    </source>
</evidence>